<dbReference type="EMBL" id="CAUZHL010000002">
    <property type="protein sequence ID" value="CAK1208409.1"/>
    <property type="molecule type" value="Genomic_DNA"/>
</dbReference>
<gene>
    <name evidence="2" type="ORF">BTB68_002519</name>
    <name evidence="3" type="ORF">F9461_02715</name>
    <name evidence="1" type="ORF">FGAF848_11940</name>
</gene>
<dbReference type="Proteomes" id="UP000534496">
    <property type="component" value="Unassembled WGS sequence"/>
</dbReference>
<reference evidence="2 4" key="2">
    <citation type="submission" date="2020-02" db="EMBL/GenBank/DDBJ databases">
        <authorList>
            <consortium name="PulseNet: The National Subtyping Network for Foodborne Disease Surveillance"/>
            <person name="Tarr C.L."/>
            <person name="Trees E."/>
            <person name="Katz L.S."/>
            <person name="Carleton-Romer H.A."/>
            <person name="Stroika S."/>
            <person name="Kucerova Z."/>
            <person name="Roache K.F."/>
            <person name="Sabol A.L."/>
            <person name="Besser J."/>
            <person name="Gerner-Smidt P."/>
        </authorList>
    </citation>
    <scope>NUCLEOTIDE SEQUENCE [LARGE SCALE GENOMIC DNA]</scope>
    <source>
        <strain evidence="2 4">PNUSAE005278</strain>
    </source>
</reference>
<evidence type="ECO:0000313" key="2">
    <source>
        <dbReference type="EMBL" id="EFF8954566.1"/>
    </source>
</evidence>
<dbReference type="AlphaFoldDB" id="A0A0K3LZ17"/>
<dbReference type="Proteomes" id="UP000524010">
    <property type="component" value="Unassembled WGS sequence"/>
</dbReference>
<comment type="caution">
    <text evidence="3">The sequence shown here is derived from an EMBL/GenBank/DDBJ whole genome shotgun (WGS) entry which is preliminary data.</text>
</comment>
<evidence type="ECO:0000313" key="1">
    <source>
        <dbReference type="EMBL" id="CAK1208409.1"/>
    </source>
</evidence>
<dbReference type="EMBL" id="AASRHK010000023">
    <property type="protein sequence ID" value="EFF8954566.1"/>
    <property type="molecule type" value="Genomic_DNA"/>
</dbReference>
<evidence type="ECO:0000313" key="5">
    <source>
        <dbReference type="Proteomes" id="UP000534496"/>
    </source>
</evidence>
<reference evidence="3 5" key="1">
    <citation type="submission" date="2019-12" db="EMBL/GenBank/DDBJ databases">
        <authorList>
            <consortium name="NARMS: The National Antimicrobial Resistance Monitoring System"/>
        </authorList>
    </citation>
    <scope>NUCLEOTIDE SEQUENCE [LARGE SCALE GENOMIC DNA]</scope>
    <source>
        <strain evidence="3 5">CVM N19EC0189</strain>
    </source>
</reference>
<reference evidence="1" key="3">
    <citation type="submission" date="2023-10" db="EMBL/GenBank/DDBJ databases">
        <authorList>
            <person name="Leclercq S."/>
        </authorList>
    </citation>
    <scope>NUCLEOTIDE SEQUENCE</scope>
    <source>
        <strain evidence="1">F848</strain>
    </source>
</reference>
<evidence type="ECO:0000313" key="4">
    <source>
        <dbReference type="Proteomes" id="UP000524010"/>
    </source>
</evidence>
<evidence type="ECO:0000313" key="3">
    <source>
        <dbReference type="EMBL" id="EFH3672136.1"/>
    </source>
</evidence>
<proteinExistence type="predicted"/>
<dbReference type="Proteomes" id="UP001190091">
    <property type="component" value="Unassembled WGS sequence"/>
</dbReference>
<accession>A0A0K3LZ17</accession>
<protein>
    <submittedName>
        <fullName evidence="3">Uncharacterized protein</fullName>
    </submittedName>
</protein>
<dbReference type="EMBL" id="AASVQO010000001">
    <property type="protein sequence ID" value="EFH3672136.1"/>
    <property type="molecule type" value="Genomic_DNA"/>
</dbReference>
<sequence>MNKNLLTRVIIISDDLYYLQGLSAKLGHHYRFFIECFFCSQNACNNDLSTLRFDNRFTKNVLLVAVDDVSILAKLPDLARFLMIVSLRKMKNRNIFFSLSEQTFISRYIKLNKLITLIKSTDKDQQVRQVTLTRYEWDIYYLYFKIDNKRILHTLLKKDVKYISHYKISVFNKFEIACDSDGFYIFKALIQLRRFTGFKNVRLYQLH</sequence>
<dbReference type="RefSeq" id="WP_001039007.1">
    <property type="nucleotide sequence ID" value="NZ_AP022540.1"/>
</dbReference>
<name>A0A0K3LZ17_ECOLX</name>
<organism evidence="3 5">
    <name type="scientific">Escherichia coli</name>
    <dbReference type="NCBI Taxonomy" id="562"/>
    <lineage>
        <taxon>Bacteria</taxon>
        <taxon>Pseudomonadati</taxon>
        <taxon>Pseudomonadota</taxon>
        <taxon>Gammaproteobacteria</taxon>
        <taxon>Enterobacterales</taxon>
        <taxon>Enterobacteriaceae</taxon>
        <taxon>Escherichia</taxon>
    </lineage>
</organism>